<name>A0ABD1CSB5_CULPP</name>
<feature type="domain" description="SET" evidence="2">
    <location>
        <begin position="40"/>
        <end position="221"/>
    </location>
</feature>
<gene>
    <name evidence="3" type="ORF">pipiens_015001</name>
</gene>
<sequence length="330" mass="37808">MDSNRDSKRSGGHSCNPGRRSRNPYINFLRDFRRSHCGLRPVEVIRQGAQAWGRLTEEQRLPYIRESFYHPLRRRPFLCGIRIHPSSHHHELVHVGPNSLHVHRPPTGPKWANIEHHYRMCAALHYAIFMKHPLVQSLVVGKTYQGFMLQCLLNYTRVVFFLMKDTLADPQNRIISFLSPIATVFNHSCDPNVLIIPRASRIVTVVLRPVRKGEQLTSSYGPTWWDIPNLPLTFDCRCVVCVLGKKGSDWCPPGRQLPADANRELKRVCDQADDVAMLNAAQQFIQRYAALYPEVNLGGMVKLFHMLLIKVTCCETDARDRMRVLAAGII</sequence>
<protein>
    <recommendedName>
        <fullName evidence="2">SET domain-containing protein</fullName>
    </recommendedName>
</protein>
<evidence type="ECO:0000313" key="3">
    <source>
        <dbReference type="EMBL" id="KAL1379293.1"/>
    </source>
</evidence>
<accession>A0ABD1CSB5</accession>
<dbReference type="InterPro" id="IPR001214">
    <property type="entry name" value="SET_dom"/>
</dbReference>
<reference evidence="3 4" key="1">
    <citation type="submission" date="2024-05" db="EMBL/GenBank/DDBJ databases">
        <title>Culex pipiens pipiens assembly and annotation.</title>
        <authorList>
            <person name="Alout H."/>
            <person name="Durand T."/>
        </authorList>
    </citation>
    <scope>NUCLEOTIDE SEQUENCE [LARGE SCALE GENOMIC DNA]</scope>
    <source>
        <strain evidence="3">HA-2024</strain>
        <tissue evidence="3">Whole body</tissue>
    </source>
</reference>
<dbReference type="Gene3D" id="1.10.30.10">
    <property type="entry name" value="High mobility group box domain"/>
    <property type="match status" value="1"/>
</dbReference>
<keyword evidence="4" id="KW-1185">Reference proteome</keyword>
<organism evidence="3 4">
    <name type="scientific">Culex pipiens pipiens</name>
    <name type="common">Northern house mosquito</name>
    <dbReference type="NCBI Taxonomy" id="38569"/>
    <lineage>
        <taxon>Eukaryota</taxon>
        <taxon>Metazoa</taxon>
        <taxon>Ecdysozoa</taxon>
        <taxon>Arthropoda</taxon>
        <taxon>Hexapoda</taxon>
        <taxon>Insecta</taxon>
        <taxon>Pterygota</taxon>
        <taxon>Neoptera</taxon>
        <taxon>Endopterygota</taxon>
        <taxon>Diptera</taxon>
        <taxon>Nematocera</taxon>
        <taxon>Culicoidea</taxon>
        <taxon>Culicidae</taxon>
        <taxon>Culicinae</taxon>
        <taxon>Culicini</taxon>
        <taxon>Culex</taxon>
        <taxon>Culex</taxon>
    </lineage>
</organism>
<dbReference type="GO" id="GO:0008757">
    <property type="term" value="F:S-adenosylmethionine-dependent methyltransferase activity"/>
    <property type="evidence" value="ECO:0007669"/>
    <property type="project" value="UniProtKB-ARBA"/>
</dbReference>
<dbReference type="Pfam" id="PF06382">
    <property type="entry name" value="Protamine_like"/>
    <property type="match status" value="1"/>
</dbReference>
<evidence type="ECO:0000313" key="4">
    <source>
        <dbReference type="Proteomes" id="UP001562425"/>
    </source>
</evidence>
<dbReference type="Pfam" id="PF00856">
    <property type="entry name" value="SET"/>
    <property type="match status" value="1"/>
</dbReference>
<dbReference type="AlphaFoldDB" id="A0ABD1CSB5"/>
<dbReference type="InterPro" id="IPR036910">
    <property type="entry name" value="HMG_box_dom_sf"/>
</dbReference>
<proteinExistence type="predicted"/>
<dbReference type="EMBL" id="JBEHCU010009757">
    <property type="protein sequence ID" value="KAL1379293.1"/>
    <property type="molecule type" value="Genomic_DNA"/>
</dbReference>
<evidence type="ECO:0000256" key="1">
    <source>
        <dbReference type="SAM" id="MobiDB-lite"/>
    </source>
</evidence>
<evidence type="ECO:0000259" key="2">
    <source>
        <dbReference type="PROSITE" id="PS50280"/>
    </source>
</evidence>
<dbReference type="SUPFAM" id="SSF82199">
    <property type="entry name" value="SET domain"/>
    <property type="match status" value="1"/>
</dbReference>
<dbReference type="InterPro" id="IPR046341">
    <property type="entry name" value="SET_dom_sf"/>
</dbReference>
<dbReference type="CDD" id="cd00084">
    <property type="entry name" value="HMG-box_SF"/>
    <property type="match status" value="1"/>
</dbReference>
<dbReference type="InterPro" id="IPR024460">
    <property type="entry name" value="Protamine-like"/>
</dbReference>
<comment type="caution">
    <text evidence="3">The sequence shown here is derived from an EMBL/GenBank/DDBJ whole genome shotgun (WGS) entry which is preliminary data.</text>
</comment>
<dbReference type="SUPFAM" id="SSF47095">
    <property type="entry name" value="HMG-box"/>
    <property type="match status" value="1"/>
</dbReference>
<dbReference type="Gene3D" id="2.170.270.10">
    <property type="entry name" value="SET domain"/>
    <property type="match status" value="1"/>
</dbReference>
<feature type="region of interest" description="Disordered" evidence="1">
    <location>
        <begin position="1"/>
        <end position="20"/>
    </location>
</feature>
<dbReference type="GO" id="GO:0008276">
    <property type="term" value="F:protein methyltransferase activity"/>
    <property type="evidence" value="ECO:0007669"/>
    <property type="project" value="UniProtKB-ARBA"/>
</dbReference>
<dbReference type="GO" id="GO:0008170">
    <property type="term" value="F:N-methyltransferase activity"/>
    <property type="evidence" value="ECO:0007669"/>
    <property type="project" value="UniProtKB-ARBA"/>
</dbReference>
<dbReference type="GO" id="GO:0005634">
    <property type="term" value="C:nucleus"/>
    <property type="evidence" value="ECO:0007669"/>
    <property type="project" value="UniProtKB-ARBA"/>
</dbReference>
<dbReference type="PROSITE" id="PS50280">
    <property type="entry name" value="SET"/>
    <property type="match status" value="1"/>
</dbReference>
<dbReference type="Proteomes" id="UP001562425">
    <property type="component" value="Unassembled WGS sequence"/>
</dbReference>